<dbReference type="InterPro" id="IPR020845">
    <property type="entry name" value="AMP-binding_CS"/>
</dbReference>
<evidence type="ECO:0000259" key="1">
    <source>
        <dbReference type="Pfam" id="PF00501"/>
    </source>
</evidence>
<gene>
    <name evidence="2" type="ORF">KDW_58590</name>
</gene>
<evidence type="ECO:0000313" key="3">
    <source>
        <dbReference type="Proteomes" id="UP000326912"/>
    </source>
</evidence>
<sequence length="122" mass="14017">MLADAGVQRIVTEQAYTHLFAERPDVQLFLLDQAADSFAHESTQNPEHLNALQDLAYVIYTSGSTGKPKGVCIPHENVQRLFSGTEHWFSFDQQDVWTLFHSYAFDFSVWEIWARCCMVASW</sequence>
<dbReference type="GO" id="GO:0043041">
    <property type="term" value="P:amino acid activation for nonribosomal peptide biosynthetic process"/>
    <property type="evidence" value="ECO:0007669"/>
    <property type="project" value="TreeGrafter"/>
</dbReference>
<dbReference type="AlphaFoldDB" id="A0A5J4KYP9"/>
<dbReference type="InterPro" id="IPR000873">
    <property type="entry name" value="AMP-dep_synth/lig_dom"/>
</dbReference>
<dbReference type="PANTHER" id="PTHR45527">
    <property type="entry name" value="NONRIBOSOMAL PEPTIDE SYNTHETASE"/>
    <property type="match status" value="1"/>
</dbReference>
<dbReference type="InterPro" id="IPR020459">
    <property type="entry name" value="AMP-binding"/>
</dbReference>
<name>A0A5J4KYP9_9CHLR</name>
<evidence type="ECO:0000313" key="2">
    <source>
        <dbReference type="EMBL" id="GER91697.1"/>
    </source>
</evidence>
<protein>
    <recommendedName>
        <fullName evidence="1">AMP-dependent synthetase/ligase domain-containing protein</fullName>
    </recommendedName>
</protein>
<accession>A0A5J4KYP9</accession>
<dbReference type="Proteomes" id="UP000326912">
    <property type="component" value="Unassembled WGS sequence"/>
</dbReference>
<reference evidence="2 3" key="1">
    <citation type="submission" date="2019-10" db="EMBL/GenBank/DDBJ databases">
        <title>Dictyobacter vulcani sp. nov., within the class Ktedonobacteria, isolated from soil of volcanic Mt. Zao.</title>
        <authorList>
            <person name="Zheng Y."/>
            <person name="Wang C.M."/>
            <person name="Sakai Y."/>
            <person name="Abe K."/>
            <person name="Yokota A."/>
            <person name="Yabe S."/>
        </authorList>
    </citation>
    <scope>NUCLEOTIDE SEQUENCE [LARGE SCALE GENOMIC DNA]</scope>
    <source>
        <strain evidence="2 3">W12</strain>
    </source>
</reference>
<dbReference type="SUPFAM" id="SSF56801">
    <property type="entry name" value="Acetyl-CoA synthetase-like"/>
    <property type="match status" value="1"/>
</dbReference>
<dbReference type="Gene3D" id="3.40.50.980">
    <property type="match status" value="2"/>
</dbReference>
<dbReference type="PROSITE" id="PS00455">
    <property type="entry name" value="AMP_BINDING"/>
    <property type="match status" value="1"/>
</dbReference>
<organism evidence="2 3">
    <name type="scientific">Dictyobacter vulcani</name>
    <dbReference type="NCBI Taxonomy" id="2607529"/>
    <lineage>
        <taxon>Bacteria</taxon>
        <taxon>Bacillati</taxon>
        <taxon>Chloroflexota</taxon>
        <taxon>Ktedonobacteria</taxon>
        <taxon>Ktedonobacterales</taxon>
        <taxon>Dictyobacteraceae</taxon>
        <taxon>Dictyobacter</taxon>
    </lineage>
</organism>
<dbReference type="PANTHER" id="PTHR45527:SF14">
    <property type="entry name" value="PLIPASTATIN SYNTHASE SUBUNIT B"/>
    <property type="match status" value="1"/>
</dbReference>
<feature type="domain" description="AMP-dependent synthetase/ligase" evidence="1">
    <location>
        <begin position="1"/>
        <end position="114"/>
    </location>
</feature>
<dbReference type="GO" id="GO:0044550">
    <property type="term" value="P:secondary metabolite biosynthetic process"/>
    <property type="evidence" value="ECO:0007669"/>
    <property type="project" value="TreeGrafter"/>
</dbReference>
<dbReference type="GO" id="GO:0031177">
    <property type="term" value="F:phosphopantetheine binding"/>
    <property type="evidence" value="ECO:0007669"/>
    <property type="project" value="TreeGrafter"/>
</dbReference>
<proteinExistence type="predicted"/>
<dbReference type="PRINTS" id="PR00154">
    <property type="entry name" value="AMPBINDING"/>
</dbReference>
<dbReference type="GO" id="GO:0005829">
    <property type="term" value="C:cytosol"/>
    <property type="evidence" value="ECO:0007669"/>
    <property type="project" value="TreeGrafter"/>
</dbReference>
<keyword evidence="3" id="KW-1185">Reference proteome</keyword>
<dbReference type="EMBL" id="BKZW01000004">
    <property type="protein sequence ID" value="GER91697.1"/>
    <property type="molecule type" value="Genomic_DNA"/>
</dbReference>
<comment type="caution">
    <text evidence="2">The sequence shown here is derived from an EMBL/GenBank/DDBJ whole genome shotgun (WGS) entry which is preliminary data.</text>
</comment>
<dbReference type="Pfam" id="PF00501">
    <property type="entry name" value="AMP-binding"/>
    <property type="match status" value="1"/>
</dbReference>